<reference evidence="2 3" key="1">
    <citation type="journal article" date="2021" name="Nat. Plants">
        <title>The Taxus genome provides insights into paclitaxel biosynthesis.</title>
        <authorList>
            <person name="Xiong X."/>
            <person name="Gou J."/>
            <person name="Liao Q."/>
            <person name="Li Y."/>
            <person name="Zhou Q."/>
            <person name="Bi G."/>
            <person name="Li C."/>
            <person name="Du R."/>
            <person name="Wang X."/>
            <person name="Sun T."/>
            <person name="Guo L."/>
            <person name="Liang H."/>
            <person name="Lu P."/>
            <person name="Wu Y."/>
            <person name="Zhang Z."/>
            <person name="Ro D.K."/>
            <person name="Shang Y."/>
            <person name="Huang S."/>
            <person name="Yan J."/>
        </authorList>
    </citation>
    <scope>NUCLEOTIDE SEQUENCE [LARGE SCALE GENOMIC DNA]</scope>
    <source>
        <strain evidence="2">Ta-2019</strain>
    </source>
</reference>
<dbReference type="Proteomes" id="UP000824469">
    <property type="component" value="Unassembled WGS sequence"/>
</dbReference>
<dbReference type="EMBL" id="JAHRHJ020000006">
    <property type="protein sequence ID" value="KAH9313418.1"/>
    <property type="molecule type" value="Genomic_DNA"/>
</dbReference>
<comment type="caution">
    <text evidence="2">The sequence shown here is derived from an EMBL/GenBank/DDBJ whole genome shotgun (WGS) entry which is preliminary data.</text>
</comment>
<feature type="compositionally biased region" description="Polar residues" evidence="1">
    <location>
        <begin position="254"/>
        <end position="273"/>
    </location>
</feature>
<protein>
    <recommendedName>
        <fullName evidence="4">Retrotransposon gag domain-containing protein</fullName>
    </recommendedName>
</protein>
<proteinExistence type="predicted"/>
<dbReference type="AlphaFoldDB" id="A0AA38G1U5"/>
<evidence type="ECO:0000313" key="2">
    <source>
        <dbReference type="EMBL" id="KAH9313418.1"/>
    </source>
</evidence>
<feature type="compositionally biased region" description="Low complexity" evidence="1">
    <location>
        <begin position="222"/>
        <end position="233"/>
    </location>
</feature>
<evidence type="ECO:0000313" key="3">
    <source>
        <dbReference type="Proteomes" id="UP000824469"/>
    </source>
</evidence>
<name>A0AA38G1U5_TAXCH</name>
<feature type="compositionally biased region" description="Polar residues" evidence="1">
    <location>
        <begin position="201"/>
        <end position="210"/>
    </location>
</feature>
<keyword evidence="3" id="KW-1185">Reference proteome</keyword>
<gene>
    <name evidence="2" type="ORF">KI387_044052</name>
</gene>
<organism evidence="2 3">
    <name type="scientific">Taxus chinensis</name>
    <name type="common">Chinese yew</name>
    <name type="synonym">Taxus wallichiana var. chinensis</name>
    <dbReference type="NCBI Taxonomy" id="29808"/>
    <lineage>
        <taxon>Eukaryota</taxon>
        <taxon>Viridiplantae</taxon>
        <taxon>Streptophyta</taxon>
        <taxon>Embryophyta</taxon>
        <taxon>Tracheophyta</taxon>
        <taxon>Spermatophyta</taxon>
        <taxon>Pinopsida</taxon>
        <taxon>Pinidae</taxon>
        <taxon>Conifers II</taxon>
        <taxon>Cupressales</taxon>
        <taxon>Taxaceae</taxon>
        <taxon>Taxus</taxon>
    </lineage>
</organism>
<evidence type="ECO:0000256" key="1">
    <source>
        <dbReference type="SAM" id="MobiDB-lite"/>
    </source>
</evidence>
<accession>A0AA38G1U5</accession>
<feature type="region of interest" description="Disordered" evidence="1">
    <location>
        <begin position="26"/>
        <end position="52"/>
    </location>
</feature>
<feature type="region of interest" description="Disordered" evidence="1">
    <location>
        <begin position="194"/>
        <end position="273"/>
    </location>
</feature>
<evidence type="ECO:0008006" key="4">
    <source>
        <dbReference type="Google" id="ProtNLM"/>
    </source>
</evidence>
<sequence>MRRITTRSRVGEEEVLFEYLKLSPSRRKRGRRIQRSPSPPNRTLSNPPPRRPFIQSTRVLKPLRMAQNNPYVNFTGSSPLALNAQNPILVAALKNIPYFTGENQTTPGDHVKDIANIFAIHEINEMQVTVKLLASSFKGKALQWFRSLASALNSDISMLIQSMGGTTIPIAYSIAIRAENCLIQAGKLAPRPPMPLFPSLESPNTNQVPNLTPIPTPRNQNSSESSTSSSSASNELQEVMKQLQNLGNELVTLKRQQAQGFRPSFQPQAQPNR</sequence>